<feature type="compositionally biased region" description="Pro residues" evidence="1">
    <location>
        <begin position="225"/>
        <end position="236"/>
    </location>
</feature>
<evidence type="ECO:0000313" key="3">
    <source>
        <dbReference type="Proteomes" id="UP001295684"/>
    </source>
</evidence>
<sequence>MSVYSGFGTRSLETSYNALLFRLLHACQSKVKQCMLIIDNFAKITEHQHENLEKMAFNDNFCILFMKLYKKVIDLEKTKYLPPKFSLSVKDLVAFISTDSNLDLSNGLDSIEEEQSIEIIKKTSVTFDHQVTELEDLNKLHQSYREKIGTHFERNKELSPSVENKTGLKVKKILKFPCLGDFPKSFDKSNQNPPKNSSKITQKGLHRSTHFSPQRPQIPKIPSHSPSPHPLAPSPTPLTSTTPPIPAPSSPPSHTHILSDHITEEESSSPEQTHPTQPLITPPTNKNKLQKRGRESDRGDRFRVAYRGDVGGTKREGKYRNDALGLISGYDKCKMDKCMDEKKETQLSEKLLRKDIKKANVSVEIKNDLIEDKNGLSERLATLDRLKKNPYAKKLLNFKLFEERKGSYTKSKLNFTDWDVSHDSKNDQMSNNRKPILGGKTIKKLNEGFQKCAPRVVFSKTPHRERKTTNSLNSSLSMLSSISQPKKLKNLKGFSPIRPIPKKGMNTLTRMFIHKKK</sequence>
<proteinExistence type="predicted"/>
<organism evidence="2 3">
    <name type="scientific">Euplotes crassus</name>
    <dbReference type="NCBI Taxonomy" id="5936"/>
    <lineage>
        <taxon>Eukaryota</taxon>
        <taxon>Sar</taxon>
        <taxon>Alveolata</taxon>
        <taxon>Ciliophora</taxon>
        <taxon>Intramacronucleata</taxon>
        <taxon>Spirotrichea</taxon>
        <taxon>Hypotrichia</taxon>
        <taxon>Euplotida</taxon>
        <taxon>Euplotidae</taxon>
        <taxon>Moneuplotes</taxon>
    </lineage>
</organism>
<feature type="compositionally biased region" description="Polar residues" evidence="1">
    <location>
        <begin position="188"/>
        <end position="201"/>
    </location>
</feature>
<comment type="caution">
    <text evidence="2">The sequence shown here is derived from an EMBL/GenBank/DDBJ whole genome shotgun (WGS) entry which is preliminary data.</text>
</comment>
<evidence type="ECO:0000313" key="2">
    <source>
        <dbReference type="EMBL" id="CAI2362994.1"/>
    </source>
</evidence>
<dbReference type="AlphaFoldDB" id="A0AAD1U9Z7"/>
<accession>A0AAD1U9Z7</accession>
<evidence type="ECO:0000256" key="1">
    <source>
        <dbReference type="SAM" id="MobiDB-lite"/>
    </source>
</evidence>
<dbReference type="EMBL" id="CAMPGE010004148">
    <property type="protein sequence ID" value="CAI2362994.1"/>
    <property type="molecule type" value="Genomic_DNA"/>
</dbReference>
<dbReference type="Proteomes" id="UP001295684">
    <property type="component" value="Unassembled WGS sequence"/>
</dbReference>
<feature type="region of interest" description="Disordered" evidence="1">
    <location>
        <begin position="184"/>
        <end position="300"/>
    </location>
</feature>
<protein>
    <submittedName>
        <fullName evidence="2">Uncharacterized protein</fullName>
    </submittedName>
</protein>
<reference evidence="2" key="1">
    <citation type="submission" date="2023-07" db="EMBL/GenBank/DDBJ databases">
        <authorList>
            <consortium name="AG Swart"/>
            <person name="Singh M."/>
            <person name="Singh A."/>
            <person name="Seah K."/>
            <person name="Emmerich C."/>
        </authorList>
    </citation>
    <scope>NUCLEOTIDE SEQUENCE</scope>
    <source>
        <strain evidence="2">DP1</strain>
    </source>
</reference>
<name>A0AAD1U9Z7_EUPCR</name>
<feature type="compositionally biased region" description="Polar residues" evidence="1">
    <location>
        <begin position="269"/>
        <end position="287"/>
    </location>
</feature>
<gene>
    <name evidence="2" type="ORF">ECRASSUSDP1_LOCUS4324</name>
</gene>
<keyword evidence="3" id="KW-1185">Reference proteome</keyword>